<organism evidence="1 2">
    <name type="scientific">Choristoneura fumiferana</name>
    <name type="common">Spruce budworm moth</name>
    <name type="synonym">Archips fumiferana</name>
    <dbReference type="NCBI Taxonomy" id="7141"/>
    <lineage>
        <taxon>Eukaryota</taxon>
        <taxon>Metazoa</taxon>
        <taxon>Ecdysozoa</taxon>
        <taxon>Arthropoda</taxon>
        <taxon>Hexapoda</taxon>
        <taxon>Insecta</taxon>
        <taxon>Pterygota</taxon>
        <taxon>Neoptera</taxon>
        <taxon>Endopterygota</taxon>
        <taxon>Lepidoptera</taxon>
        <taxon>Glossata</taxon>
        <taxon>Ditrysia</taxon>
        <taxon>Tortricoidea</taxon>
        <taxon>Tortricidae</taxon>
        <taxon>Tortricinae</taxon>
        <taxon>Choristoneura</taxon>
    </lineage>
</organism>
<reference evidence="1 2" key="1">
    <citation type="journal article" date="2022" name="Genome Biol. Evol.">
        <title>The Spruce Budworm Genome: Reconstructing the Evolutionary History of Antifreeze Proteins.</title>
        <authorList>
            <person name="Beliveau C."/>
            <person name="Gagne P."/>
            <person name="Picq S."/>
            <person name="Vernygora O."/>
            <person name="Keeling C.I."/>
            <person name="Pinkney K."/>
            <person name="Doucet D."/>
            <person name="Wen F."/>
            <person name="Johnston J.S."/>
            <person name="Maaroufi H."/>
            <person name="Boyle B."/>
            <person name="Laroche J."/>
            <person name="Dewar K."/>
            <person name="Juretic N."/>
            <person name="Blackburn G."/>
            <person name="Nisole A."/>
            <person name="Brunet B."/>
            <person name="Brandao M."/>
            <person name="Lumley L."/>
            <person name="Duan J."/>
            <person name="Quan G."/>
            <person name="Lucarotti C.J."/>
            <person name="Roe A.D."/>
            <person name="Sperling F.A.H."/>
            <person name="Levesque R.C."/>
            <person name="Cusson M."/>
        </authorList>
    </citation>
    <scope>NUCLEOTIDE SEQUENCE [LARGE SCALE GENOMIC DNA]</scope>
    <source>
        <strain evidence="1">Glfc:IPQL:Cfum</strain>
    </source>
</reference>
<comment type="caution">
    <text evidence="1">The sequence shown here is derived from an EMBL/GenBank/DDBJ whole genome shotgun (WGS) entry which is preliminary data.</text>
</comment>
<name>A0ACC0KKL2_CHOFU</name>
<protein>
    <submittedName>
        <fullName evidence="1">Uncharacterized protein</fullName>
    </submittedName>
</protein>
<evidence type="ECO:0000313" key="2">
    <source>
        <dbReference type="Proteomes" id="UP001064048"/>
    </source>
</evidence>
<dbReference type="EMBL" id="CM046117">
    <property type="protein sequence ID" value="KAI8436963.1"/>
    <property type="molecule type" value="Genomic_DNA"/>
</dbReference>
<sequence length="113" mass="13362">MATKYKENDVVMAVPLRFDKRKLQKSLRPSGGVAHKNLSFEQMNHDRWARRTLEWRPRENTRSRGRPPMRWKDDICRQAGYGCRSPGVEKWRGGLCPKTDELRAARDGWMDYL</sequence>
<gene>
    <name evidence="1" type="ORF">MSG28_010380</name>
</gene>
<proteinExistence type="predicted"/>
<dbReference type="Proteomes" id="UP001064048">
    <property type="component" value="Chromosome 17"/>
</dbReference>
<accession>A0ACC0KKL2</accession>
<keyword evidence="2" id="KW-1185">Reference proteome</keyword>
<evidence type="ECO:0000313" key="1">
    <source>
        <dbReference type="EMBL" id="KAI8436963.1"/>
    </source>
</evidence>